<dbReference type="FunCoup" id="F0ZMW3">
    <property type="interactions" value="933"/>
</dbReference>
<feature type="transmembrane region" description="Helical" evidence="2">
    <location>
        <begin position="983"/>
        <end position="1003"/>
    </location>
</feature>
<dbReference type="CDD" id="cd00055">
    <property type="entry name" value="EGF_Lam"/>
    <property type="match status" value="1"/>
</dbReference>
<dbReference type="PROSITE" id="PS01186">
    <property type="entry name" value="EGF_2"/>
    <property type="match status" value="1"/>
</dbReference>
<dbReference type="PANTHER" id="PTHR31378">
    <property type="entry name" value="EGF-LIKE DOMAIN-CONTAINING PROTEIN-RELATED-RELATED"/>
    <property type="match status" value="1"/>
</dbReference>
<keyword evidence="5" id="KW-1185">Reference proteome</keyword>
<dbReference type="InParanoid" id="F0ZMW3"/>
<dbReference type="FunFam" id="2.60.40.10:FF:003743">
    <property type="match status" value="1"/>
</dbReference>
<evidence type="ECO:0000313" key="5">
    <source>
        <dbReference type="Proteomes" id="UP000001064"/>
    </source>
</evidence>
<dbReference type="InterPro" id="IPR013783">
    <property type="entry name" value="Ig-like_fold"/>
</dbReference>
<dbReference type="KEGG" id="dpp:DICPUDRAFT_34543"/>
<dbReference type="OMA" id="PANDHYY"/>
<dbReference type="VEuPathDB" id="AmoebaDB:DICPUDRAFT_34543"/>
<name>F0ZMW3_DICPU</name>
<evidence type="ECO:0000256" key="2">
    <source>
        <dbReference type="SAM" id="Phobius"/>
    </source>
</evidence>
<evidence type="ECO:0000313" key="4">
    <source>
        <dbReference type="EMBL" id="EGC34711.1"/>
    </source>
</evidence>
<dbReference type="PANTHER" id="PTHR31378:SF14">
    <property type="entry name" value="EGF-LIKE DOMAIN-CONTAINING PROTEIN"/>
    <property type="match status" value="1"/>
</dbReference>
<feature type="domain" description="EGF-like" evidence="3">
    <location>
        <begin position="701"/>
        <end position="735"/>
    </location>
</feature>
<dbReference type="PROSITE" id="PS50026">
    <property type="entry name" value="EGF_3"/>
    <property type="match status" value="1"/>
</dbReference>
<dbReference type="Pfam" id="PF22933">
    <property type="entry name" value="ComC_SSD"/>
    <property type="match status" value="1"/>
</dbReference>
<dbReference type="OrthoDB" id="20978at2759"/>
<protein>
    <recommendedName>
        <fullName evidence="3">EGF-like domain-containing protein</fullName>
    </recommendedName>
</protein>
<dbReference type="InterPro" id="IPR054484">
    <property type="entry name" value="ComC_SSD"/>
</dbReference>
<accession>F0ZMW3</accession>
<sequence length="1023" mass="112004">MVKLEINNKLTETISVPYISQFLYSSTRLTYGVAGIITLTGEGFLQGTISVSIGSKSCTNPQFVDSKTITCTFSADVPPLTDGLDIVVSTPNGNSPGKFFYISETFSHVIQQGDILYLYGDLFTTFSKITLGLNDISTYCTVTNSSLITCSNLPNIPSGTVTITGGTISSYPFVFTPIIDSISNNLFPTTGEKITITGKYFELAVGQPSQTLSIIFDSAQSFTTFTLKSSSIIEFTIPSGKGRDHLLALKQTSFVSNSIGFSYLPPTITITDVNQIDDTITIIGTGFSYDISTTTIFISTQELTPNCNINSDTEIVCSTIPLYILSGKIEVSNKLTKSNSFTFYFKPYIISLSTPILDTAGGETITISGRFFETVDPITNSNNNFKLLSDGIHQLSISQIDGTTIIAKSISGYGKNHYFVAQSNSRISNQVQYSFAPPFITGFTQINENQFSIQAQQFSIDQVSLNRVILNDLETAPSISQDRKSLVITVDGKTSNGQISLNVAGQLSNILPIFFTPVIKSLSFKPYLDGSSVVTINGLYFSNKNYQTNSQVDLSFSYVLDSAPNTLSILECTYINGESASCKGFNGYGNAKLLLIKIDNSTPYSSNNITFSFQEPKVIKSTSLFYNAPGNITITAESFLSNSLEVYVSNVSCSNPVAIDNNHIRCFYDASVPPNQDQTSLTISILSNNMLGKNQVFYYYEPLKCPNNCSSDQGVCNPINGNCACKEGFDGIDCSIPKQKPLPPPIVDGNGNSIISGGTLNFTVSIVYLRELDISSSPVKTLSMSNVQWDNKTRSNSTDSYYKGTFENDTATIELDVTYYKDAYEYDFAGDIVSIPSNSIKYVITISNWQFESPLNTLQVIYNSKTKKYYDDGCNVYQASSNSGGSTNESVSWFQLVSGGSVMDAKFSRRMFVDDTVRKSEVSVLPIDDPLYLLLNTNDEYYNRLTSINTPFFSQRVVLDPSFNSIIRTSSDNKCENKWKVPVVASVCAAGGVALIAGVSGVLRSKYKNRIFQKNFAKKMNTL</sequence>
<dbReference type="Pfam" id="PF01833">
    <property type="entry name" value="TIG"/>
    <property type="match status" value="2"/>
</dbReference>
<feature type="disulfide bond" evidence="1">
    <location>
        <begin position="725"/>
        <end position="734"/>
    </location>
</feature>
<dbReference type="Gene3D" id="2.60.40.10">
    <property type="entry name" value="Immunoglobulins"/>
    <property type="match status" value="2"/>
</dbReference>
<proteinExistence type="predicted"/>
<dbReference type="Gene3D" id="2.10.25.10">
    <property type="entry name" value="Laminin"/>
    <property type="match status" value="1"/>
</dbReference>
<dbReference type="InterPro" id="IPR002049">
    <property type="entry name" value="LE_dom"/>
</dbReference>
<dbReference type="InterPro" id="IPR014756">
    <property type="entry name" value="Ig_E-set"/>
</dbReference>
<evidence type="ECO:0000256" key="1">
    <source>
        <dbReference type="PROSITE-ProRule" id="PRU00076"/>
    </source>
</evidence>
<organism evidence="4 5">
    <name type="scientific">Dictyostelium purpureum</name>
    <name type="common">Slime mold</name>
    <dbReference type="NCBI Taxonomy" id="5786"/>
    <lineage>
        <taxon>Eukaryota</taxon>
        <taxon>Amoebozoa</taxon>
        <taxon>Evosea</taxon>
        <taxon>Eumycetozoa</taxon>
        <taxon>Dictyostelia</taxon>
        <taxon>Dictyosteliales</taxon>
        <taxon>Dictyosteliaceae</taxon>
        <taxon>Dictyostelium</taxon>
    </lineage>
</organism>
<dbReference type="AlphaFoldDB" id="F0ZMW3"/>
<keyword evidence="2" id="KW-1133">Transmembrane helix</keyword>
<keyword evidence="1" id="KW-1015">Disulfide bond</keyword>
<dbReference type="RefSeq" id="XP_003288752.1">
    <property type="nucleotide sequence ID" value="XM_003288704.1"/>
</dbReference>
<comment type="caution">
    <text evidence="1">Lacks conserved residue(s) required for the propagation of feature annotation.</text>
</comment>
<dbReference type="InterPro" id="IPR000742">
    <property type="entry name" value="EGF"/>
</dbReference>
<dbReference type="GeneID" id="10499293"/>
<dbReference type="STRING" id="5786.F0ZMW3"/>
<evidence type="ECO:0000259" key="3">
    <source>
        <dbReference type="PROSITE" id="PS50026"/>
    </source>
</evidence>
<dbReference type="SUPFAM" id="SSF81296">
    <property type="entry name" value="E set domains"/>
    <property type="match status" value="2"/>
</dbReference>
<reference evidence="5" key="1">
    <citation type="journal article" date="2011" name="Genome Biol.">
        <title>Comparative genomics of the social amoebae Dictyostelium discoideum and Dictyostelium purpureum.</title>
        <authorList>
            <consortium name="US DOE Joint Genome Institute (JGI-PGF)"/>
            <person name="Sucgang R."/>
            <person name="Kuo A."/>
            <person name="Tian X."/>
            <person name="Salerno W."/>
            <person name="Parikh A."/>
            <person name="Feasley C.L."/>
            <person name="Dalin E."/>
            <person name="Tu H."/>
            <person name="Huang E."/>
            <person name="Barry K."/>
            <person name="Lindquist E."/>
            <person name="Shapiro H."/>
            <person name="Bruce D."/>
            <person name="Schmutz J."/>
            <person name="Salamov A."/>
            <person name="Fey P."/>
            <person name="Gaudet P."/>
            <person name="Anjard C."/>
            <person name="Babu M.M."/>
            <person name="Basu S."/>
            <person name="Bushmanova Y."/>
            <person name="van der Wel H."/>
            <person name="Katoh-Kurasawa M."/>
            <person name="Dinh C."/>
            <person name="Coutinho P.M."/>
            <person name="Saito T."/>
            <person name="Elias M."/>
            <person name="Schaap P."/>
            <person name="Kay R.R."/>
            <person name="Henrissat B."/>
            <person name="Eichinger L."/>
            <person name="Rivero F."/>
            <person name="Putnam N.H."/>
            <person name="West C.M."/>
            <person name="Loomis W.F."/>
            <person name="Chisholm R.L."/>
            <person name="Shaulsky G."/>
            <person name="Strassmann J.E."/>
            <person name="Queller D.C."/>
            <person name="Kuspa A."/>
            <person name="Grigoriev I.V."/>
        </authorList>
    </citation>
    <scope>NUCLEOTIDE SEQUENCE [LARGE SCALE GENOMIC DNA]</scope>
    <source>
        <strain evidence="5">QSDP1</strain>
    </source>
</reference>
<keyword evidence="1" id="KW-0245">EGF-like domain</keyword>
<keyword evidence="2" id="KW-0472">Membrane</keyword>
<dbReference type="InterPro" id="IPR002909">
    <property type="entry name" value="IPT_dom"/>
</dbReference>
<dbReference type="eggNOG" id="ENOG502RBSS">
    <property type="taxonomic scope" value="Eukaryota"/>
</dbReference>
<dbReference type="EMBL" id="GL871086">
    <property type="protein sequence ID" value="EGC34711.1"/>
    <property type="molecule type" value="Genomic_DNA"/>
</dbReference>
<gene>
    <name evidence="4" type="ORF">DICPUDRAFT_34543</name>
</gene>
<dbReference type="PROSITE" id="PS00022">
    <property type="entry name" value="EGF_1"/>
    <property type="match status" value="1"/>
</dbReference>
<keyword evidence="2" id="KW-0812">Transmembrane</keyword>
<dbReference type="Proteomes" id="UP000001064">
    <property type="component" value="Unassembled WGS sequence"/>
</dbReference>